<gene>
    <name evidence="2" type="ORF">AB0D95_24295</name>
</gene>
<reference evidence="2 3" key="1">
    <citation type="submission" date="2024-06" db="EMBL/GenBank/DDBJ databases">
        <title>The Natural Products Discovery Center: Release of the First 8490 Sequenced Strains for Exploring Actinobacteria Biosynthetic Diversity.</title>
        <authorList>
            <person name="Kalkreuter E."/>
            <person name="Kautsar S.A."/>
            <person name="Yang D."/>
            <person name="Bader C.D."/>
            <person name="Teijaro C.N."/>
            <person name="Fluegel L."/>
            <person name="Davis C.M."/>
            <person name="Simpson J.R."/>
            <person name="Lauterbach L."/>
            <person name="Steele A.D."/>
            <person name="Gui C."/>
            <person name="Meng S."/>
            <person name="Li G."/>
            <person name="Viehrig K."/>
            <person name="Ye F."/>
            <person name="Su P."/>
            <person name="Kiefer A.F."/>
            <person name="Nichols A."/>
            <person name="Cepeda A.J."/>
            <person name="Yan W."/>
            <person name="Fan B."/>
            <person name="Jiang Y."/>
            <person name="Adhikari A."/>
            <person name="Zheng C.-J."/>
            <person name="Schuster L."/>
            <person name="Cowan T.M."/>
            <person name="Smanski M.J."/>
            <person name="Chevrette M.G."/>
            <person name="De Carvalho L.P.S."/>
            <person name="Shen B."/>
        </authorList>
    </citation>
    <scope>NUCLEOTIDE SEQUENCE [LARGE SCALE GENOMIC DNA]</scope>
    <source>
        <strain evidence="2 3">NPDC048117</strain>
    </source>
</reference>
<protein>
    <submittedName>
        <fullName evidence="2">VOC family protein</fullName>
    </submittedName>
</protein>
<dbReference type="RefSeq" id="WP_359276027.1">
    <property type="nucleotide sequence ID" value="NZ_JBEZNA010000072.1"/>
</dbReference>
<dbReference type="InterPro" id="IPR029068">
    <property type="entry name" value="Glyas_Bleomycin-R_OHBP_Dase"/>
</dbReference>
<name>A0ABV3EVT7_9ACTN</name>
<evidence type="ECO:0000313" key="2">
    <source>
        <dbReference type="EMBL" id="MEU9580342.1"/>
    </source>
</evidence>
<sequence length="263" mass="26789">MLTTAFVPGSPNWIDLGTPDLDGATAFYGGLFGWRFRSAGPDAGGSGFFTSGGRTVAGGTELPAGAAPPSWTVYFRSDDVDATARAVRKTRGRVVVEPGDVTGKGRTAVLADPMRAPFGVRQPGTPAGLDVAGEDGALCWVELHTTDVAGAAGFYHSVLGWETSSVAFPGGRYTCVNPAGAGEEGTFGGVVGPVGDPVEAGGGSYWLPYFAVADVDAVAGRARERGGAVRLEPTDVAGVGRTARLADPCGARFAVLRPDPVQG</sequence>
<dbReference type="InterPro" id="IPR052164">
    <property type="entry name" value="Anthracycline_SecMetBiosynth"/>
</dbReference>
<accession>A0ABV3EVT7</accession>
<dbReference type="InterPro" id="IPR037523">
    <property type="entry name" value="VOC_core"/>
</dbReference>
<dbReference type="PANTHER" id="PTHR33993:SF10">
    <property type="entry name" value="CONSERVED PROTEIN"/>
    <property type="match status" value="1"/>
</dbReference>
<organism evidence="2 3">
    <name type="scientific">Streptomyces chilikensis</name>
    <dbReference type="NCBI Taxonomy" id="1194079"/>
    <lineage>
        <taxon>Bacteria</taxon>
        <taxon>Bacillati</taxon>
        <taxon>Actinomycetota</taxon>
        <taxon>Actinomycetes</taxon>
        <taxon>Kitasatosporales</taxon>
        <taxon>Streptomycetaceae</taxon>
        <taxon>Streptomyces</taxon>
    </lineage>
</organism>
<dbReference type="SUPFAM" id="SSF54593">
    <property type="entry name" value="Glyoxalase/Bleomycin resistance protein/Dihydroxybiphenyl dioxygenase"/>
    <property type="match status" value="2"/>
</dbReference>
<evidence type="ECO:0000313" key="3">
    <source>
        <dbReference type="Proteomes" id="UP001551584"/>
    </source>
</evidence>
<dbReference type="Gene3D" id="3.10.180.10">
    <property type="entry name" value="2,3-Dihydroxybiphenyl 1,2-Dioxygenase, domain 1"/>
    <property type="match status" value="2"/>
</dbReference>
<dbReference type="Pfam" id="PF00903">
    <property type="entry name" value="Glyoxalase"/>
    <property type="match status" value="2"/>
</dbReference>
<dbReference type="PROSITE" id="PS51819">
    <property type="entry name" value="VOC"/>
    <property type="match status" value="2"/>
</dbReference>
<feature type="domain" description="VOC" evidence="1">
    <location>
        <begin position="137"/>
        <end position="258"/>
    </location>
</feature>
<dbReference type="EMBL" id="JBEZNA010000072">
    <property type="protein sequence ID" value="MEU9580342.1"/>
    <property type="molecule type" value="Genomic_DNA"/>
</dbReference>
<evidence type="ECO:0000259" key="1">
    <source>
        <dbReference type="PROSITE" id="PS51819"/>
    </source>
</evidence>
<feature type="domain" description="VOC" evidence="1">
    <location>
        <begin position="10"/>
        <end position="123"/>
    </location>
</feature>
<comment type="caution">
    <text evidence="2">The sequence shown here is derived from an EMBL/GenBank/DDBJ whole genome shotgun (WGS) entry which is preliminary data.</text>
</comment>
<keyword evidence="3" id="KW-1185">Reference proteome</keyword>
<dbReference type="CDD" id="cd07247">
    <property type="entry name" value="SgaA_N_like"/>
    <property type="match status" value="2"/>
</dbReference>
<proteinExistence type="predicted"/>
<dbReference type="PANTHER" id="PTHR33993">
    <property type="entry name" value="GLYOXALASE-RELATED"/>
    <property type="match status" value="1"/>
</dbReference>
<dbReference type="Proteomes" id="UP001551584">
    <property type="component" value="Unassembled WGS sequence"/>
</dbReference>
<dbReference type="InterPro" id="IPR004360">
    <property type="entry name" value="Glyas_Fos-R_dOase_dom"/>
</dbReference>